<accession>A0A4S4MY59</accession>
<keyword evidence="3" id="KW-1185">Reference proteome</keyword>
<sequence>MRPLSFTQAVAQSRNVTRFSNCGVRSISQSAIVNAKKKGKASDPDDMFGEGFSGHDDLFGTAMKASKATKASSKSASTVKTKTASSVVQTSASAEGSETASKAASDERLARFNKLYQFVAERIDKEPIKTPIQVRSSAWTHLLGLANTKHQLERVVQLFPLWRDAGKAWTPQIAEDFVRRCEELGSPQLALQVFTDHPKYGLDLATLPAARRLLHSLHVEHPLADSITVSALYKIYNLPPISSDLVSCAMLASACFKHNTPESVAVANELVPSLRALLERTPPQGMTLPVKEDKAARARTEAKEKAWLAWTLGKIEKALAKQGEDFAWLRQWRI</sequence>
<evidence type="ECO:0000256" key="1">
    <source>
        <dbReference type="SAM" id="MobiDB-lite"/>
    </source>
</evidence>
<proteinExistence type="predicted"/>
<comment type="caution">
    <text evidence="2">The sequence shown here is derived from an EMBL/GenBank/DDBJ whole genome shotgun (WGS) entry which is preliminary data.</text>
</comment>
<feature type="region of interest" description="Disordered" evidence="1">
    <location>
        <begin position="70"/>
        <end position="103"/>
    </location>
</feature>
<dbReference type="EMBL" id="SGPM01000047">
    <property type="protein sequence ID" value="THH31419.1"/>
    <property type="molecule type" value="Genomic_DNA"/>
</dbReference>
<dbReference type="Proteomes" id="UP000308730">
    <property type="component" value="Unassembled WGS sequence"/>
</dbReference>
<gene>
    <name evidence="2" type="ORF">EUX98_g2758</name>
</gene>
<organism evidence="2 3">
    <name type="scientific">Antrodiella citrinella</name>
    <dbReference type="NCBI Taxonomy" id="2447956"/>
    <lineage>
        <taxon>Eukaryota</taxon>
        <taxon>Fungi</taxon>
        <taxon>Dikarya</taxon>
        <taxon>Basidiomycota</taxon>
        <taxon>Agaricomycotina</taxon>
        <taxon>Agaricomycetes</taxon>
        <taxon>Polyporales</taxon>
        <taxon>Steccherinaceae</taxon>
        <taxon>Antrodiella</taxon>
    </lineage>
</organism>
<reference evidence="2 3" key="1">
    <citation type="submission" date="2019-02" db="EMBL/GenBank/DDBJ databases">
        <title>Genome sequencing of the rare red list fungi Antrodiella citrinella (Flaviporus citrinellus).</title>
        <authorList>
            <person name="Buettner E."/>
            <person name="Kellner H."/>
        </authorList>
    </citation>
    <scope>NUCLEOTIDE SEQUENCE [LARGE SCALE GENOMIC DNA]</scope>
    <source>
        <strain evidence="2 3">DSM 108506</strain>
    </source>
</reference>
<name>A0A4S4MY59_9APHY</name>
<protein>
    <submittedName>
        <fullName evidence="2">Uncharacterized protein</fullName>
    </submittedName>
</protein>
<evidence type="ECO:0000313" key="2">
    <source>
        <dbReference type="EMBL" id="THH31419.1"/>
    </source>
</evidence>
<dbReference type="AlphaFoldDB" id="A0A4S4MY59"/>
<evidence type="ECO:0000313" key="3">
    <source>
        <dbReference type="Proteomes" id="UP000308730"/>
    </source>
</evidence>
<dbReference type="OrthoDB" id="565731at2759"/>